<reference evidence="3 4" key="1">
    <citation type="journal article" date="2019" name="Int. J. Syst. Evol. Microbiol.">
        <title>The Global Catalogue of Microorganisms (GCM) 10K type strain sequencing project: providing services to taxonomists for standard genome sequencing and annotation.</title>
        <authorList>
            <consortium name="The Broad Institute Genomics Platform"/>
            <consortium name="The Broad Institute Genome Sequencing Center for Infectious Disease"/>
            <person name="Wu L."/>
            <person name="Ma J."/>
        </authorList>
    </citation>
    <scope>NUCLEOTIDE SEQUENCE [LARGE SCALE GENOMIC DNA]</scope>
    <source>
        <strain evidence="3 4">JCM 16114</strain>
    </source>
</reference>
<sequence length="244" mass="26765">MNEGSWKIGELATATGVTVRTLRYFHQIGLLCPAGRSSAGHRVYTDGDVRRLYQILALRELRLPLSEIARSLDGADLQETIQRQIEQAGHRLAAQHALLHRLSTVAEGLRQARQPSIDQLMKTMEAMMQARHFTPDQLAQFEGRHRELGQEGLAHRLRGLEQLAAQAGTHAGRGTDPADPAVQELARRWTEAVLELVGGDRTALSALYDKIDAKGAEAATKGILTSATWSYLKRAFATGYPGPA</sequence>
<evidence type="ECO:0000256" key="1">
    <source>
        <dbReference type="ARBA" id="ARBA00023125"/>
    </source>
</evidence>
<dbReference type="PROSITE" id="PS50937">
    <property type="entry name" value="HTH_MERR_2"/>
    <property type="match status" value="1"/>
</dbReference>
<evidence type="ECO:0000259" key="2">
    <source>
        <dbReference type="PROSITE" id="PS50937"/>
    </source>
</evidence>
<dbReference type="PANTHER" id="PTHR30204">
    <property type="entry name" value="REDOX-CYCLING DRUG-SENSING TRANSCRIPTIONAL ACTIVATOR SOXR"/>
    <property type="match status" value="1"/>
</dbReference>
<proteinExistence type="predicted"/>
<name>A0ABN3CHG3_9ACTN</name>
<dbReference type="SMART" id="SM00422">
    <property type="entry name" value="HTH_MERR"/>
    <property type="match status" value="1"/>
</dbReference>
<dbReference type="Proteomes" id="UP001499843">
    <property type="component" value="Unassembled WGS sequence"/>
</dbReference>
<evidence type="ECO:0000313" key="3">
    <source>
        <dbReference type="EMBL" id="GAA2208820.1"/>
    </source>
</evidence>
<evidence type="ECO:0000313" key="4">
    <source>
        <dbReference type="Proteomes" id="UP001499843"/>
    </source>
</evidence>
<gene>
    <name evidence="3" type="ORF">GCM10009850_042780</name>
</gene>
<dbReference type="PANTHER" id="PTHR30204:SF90">
    <property type="entry name" value="HTH-TYPE TRANSCRIPTIONAL ACTIVATOR MTA"/>
    <property type="match status" value="1"/>
</dbReference>
<dbReference type="InterPro" id="IPR009061">
    <property type="entry name" value="DNA-bd_dom_put_sf"/>
</dbReference>
<keyword evidence="1" id="KW-0238">DNA-binding</keyword>
<keyword evidence="4" id="KW-1185">Reference proteome</keyword>
<dbReference type="SUPFAM" id="SSF46955">
    <property type="entry name" value="Putative DNA-binding domain"/>
    <property type="match status" value="1"/>
</dbReference>
<dbReference type="CDD" id="cd01106">
    <property type="entry name" value="HTH_TipAL-Mta"/>
    <property type="match status" value="1"/>
</dbReference>
<dbReference type="InterPro" id="IPR047057">
    <property type="entry name" value="MerR_fam"/>
</dbReference>
<protein>
    <submittedName>
        <fullName evidence="3">MerR family transcriptional regulator</fullName>
    </submittedName>
</protein>
<comment type="caution">
    <text evidence="3">The sequence shown here is derived from an EMBL/GenBank/DDBJ whole genome shotgun (WGS) entry which is preliminary data.</text>
</comment>
<dbReference type="Gene3D" id="1.10.1660.10">
    <property type="match status" value="1"/>
</dbReference>
<dbReference type="RefSeq" id="WP_344477308.1">
    <property type="nucleotide sequence ID" value="NZ_BAAAQX010000010.1"/>
</dbReference>
<dbReference type="EMBL" id="BAAAQX010000010">
    <property type="protein sequence ID" value="GAA2208820.1"/>
    <property type="molecule type" value="Genomic_DNA"/>
</dbReference>
<feature type="domain" description="HTH merR-type" evidence="2">
    <location>
        <begin position="5"/>
        <end position="74"/>
    </location>
</feature>
<accession>A0ABN3CHG3</accession>
<dbReference type="PRINTS" id="PR00040">
    <property type="entry name" value="HTHMERR"/>
</dbReference>
<dbReference type="InterPro" id="IPR000551">
    <property type="entry name" value="MerR-type_HTH_dom"/>
</dbReference>
<dbReference type="Pfam" id="PF13411">
    <property type="entry name" value="MerR_1"/>
    <property type="match status" value="1"/>
</dbReference>
<organism evidence="3 4">
    <name type="scientific">Nonomuraea monospora</name>
    <dbReference type="NCBI Taxonomy" id="568818"/>
    <lineage>
        <taxon>Bacteria</taxon>
        <taxon>Bacillati</taxon>
        <taxon>Actinomycetota</taxon>
        <taxon>Actinomycetes</taxon>
        <taxon>Streptosporangiales</taxon>
        <taxon>Streptosporangiaceae</taxon>
        <taxon>Nonomuraea</taxon>
    </lineage>
</organism>